<proteinExistence type="predicted"/>
<evidence type="ECO:0000256" key="1">
    <source>
        <dbReference type="SAM" id="MobiDB-lite"/>
    </source>
</evidence>
<comment type="caution">
    <text evidence="2">The sequence shown here is derived from an EMBL/GenBank/DDBJ whole genome shotgun (WGS) entry which is preliminary data.</text>
</comment>
<protein>
    <submittedName>
        <fullName evidence="2">Uncharacterized protein</fullName>
    </submittedName>
</protein>
<gene>
    <name evidence="2" type="ORF">H6P81_013911</name>
</gene>
<keyword evidence="3" id="KW-1185">Reference proteome</keyword>
<organism evidence="2 3">
    <name type="scientific">Aristolochia fimbriata</name>
    <name type="common">White veined hardy Dutchman's pipe vine</name>
    <dbReference type="NCBI Taxonomy" id="158543"/>
    <lineage>
        <taxon>Eukaryota</taxon>
        <taxon>Viridiplantae</taxon>
        <taxon>Streptophyta</taxon>
        <taxon>Embryophyta</taxon>
        <taxon>Tracheophyta</taxon>
        <taxon>Spermatophyta</taxon>
        <taxon>Magnoliopsida</taxon>
        <taxon>Magnoliidae</taxon>
        <taxon>Piperales</taxon>
        <taxon>Aristolochiaceae</taxon>
        <taxon>Aristolochia</taxon>
    </lineage>
</organism>
<dbReference type="Proteomes" id="UP000825729">
    <property type="component" value="Unassembled WGS sequence"/>
</dbReference>
<evidence type="ECO:0000313" key="2">
    <source>
        <dbReference type="EMBL" id="KAG9447783.1"/>
    </source>
</evidence>
<sequence length="165" mass="18677">MILIPASPEDSLLGQERVTTERERERDTALGSLFDRHSQRVPADGQIWWTRWAQQKPKFQTFTRAKFRAFRELGSENQSKNETRMRSNASYVAFPDSYSVLSDFSRESSSSSSLSWRKNFDGLDAATRAPNSPPHDHPLHVTNDLPPLDQIEWGPSADVETAAVA</sequence>
<feature type="region of interest" description="Disordered" evidence="1">
    <location>
        <begin position="125"/>
        <end position="165"/>
    </location>
</feature>
<feature type="region of interest" description="Disordered" evidence="1">
    <location>
        <begin position="1"/>
        <end position="26"/>
    </location>
</feature>
<reference evidence="2 3" key="1">
    <citation type="submission" date="2021-07" db="EMBL/GenBank/DDBJ databases">
        <title>The Aristolochia fimbriata genome: insights into angiosperm evolution, floral development and chemical biosynthesis.</title>
        <authorList>
            <person name="Jiao Y."/>
        </authorList>
    </citation>
    <scope>NUCLEOTIDE SEQUENCE [LARGE SCALE GENOMIC DNA]</scope>
    <source>
        <strain evidence="2">IBCAS-2021</strain>
        <tissue evidence="2">Leaf</tissue>
    </source>
</reference>
<dbReference type="AlphaFoldDB" id="A0AAV7EKP4"/>
<dbReference type="EMBL" id="JAINDJ010000005">
    <property type="protein sequence ID" value="KAG9447783.1"/>
    <property type="molecule type" value="Genomic_DNA"/>
</dbReference>
<evidence type="ECO:0000313" key="3">
    <source>
        <dbReference type="Proteomes" id="UP000825729"/>
    </source>
</evidence>
<name>A0AAV7EKP4_ARIFI</name>
<accession>A0AAV7EKP4</accession>